<sequence length="100" mass="10879">MVIKLHDSFAVHPGPWLRRNFVSAYRLSVSATAEHLKVSRVGLSNLLNGKAALSPEMAIRFEKAFGVDAGTLLRMQSAHDLVVAKKAAKSLKVDRLAEPA</sequence>
<evidence type="ECO:0000259" key="2">
    <source>
        <dbReference type="PROSITE" id="PS50943"/>
    </source>
</evidence>
<gene>
    <name evidence="3" type="ORF">I5L03_10145</name>
</gene>
<dbReference type="PROSITE" id="PS50943">
    <property type="entry name" value="HTH_CROC1"/>
    <property type="match status" value="1"/>
</dbReference>
<feature type="domain" description="HTH cro/C1-type" evidence="2">
    <location>
        <begin position="27"/>
        <end position="72"/>
    </location>
</feature>
<dbReference type="SUPFAM" id="SSF47413">
    <property type="entry name" value="lambda repressor-like DNA-binding domains"/>
    <property type="match status" value="1"/>
</dbReference>
<dbReference type="Gene3D" id="1.10.260.40">
    <property type="entry name" value="lambda repressor-like DNA-binding domains"/>
    <property type="match status" value="1"/>
</dbReference>
<dbReference type="InterPro" id="IPR013430">
    <property type="entry name" value="Toxin_antidote_HigA"/>
</dbReference>
<keyword evidence="1" id="KW-0238">DNA-binding</keyword>
<dbReference type="CDD" id="cd00093">
    <property type="entry name" value="HTH_XRE"/>
    <property type="match status" value="1"/>
</dbReference>
<evidence type="ECO:0000313" key="4">
    <source>
        <dbReference type="Proteomes" id="UP000602442"/>
    </source>
</evidence>
<dbReference type="PANTHER" id="PTHR36924">
    <property type="entry name" value="ANTITOXIN HIGA-1"/>
    <property type="match status" value="1"/>
</dbReference>
<reference evidence="3 4" key="1">
    <citation type="submission" date="2020-11" db="EMBL/GenBank/DDBJ databases">
        <title>Erythrobacter sediminis sp. nov., a marine bacterium from a tidal flat of Garorim Bay.</title>
        <authorList>
            <person name="Kim D."/>
            <person name="Yoo Y."/>
            <person name="Kim J.-J."/>
        </authorList>
    </citation>
    <scope>NUCLEOTIDE SEQUENCE [LARGE SCALE GENOMIC DNA]</scope>
    <source>
        <strain evidence="3 4">JGD-13</strain>
    </source>
</reference>
<organism evidence="3 4">
    <name type="scientific">Aurantiacibacter sediminis</name>
    <dbReference type="NCBI Taxonomy" id="2793064"/>
    <lineage>
        <taxon>Bacteria</taxon>
        <taxon>Pseudomonadati</taxon>
        <taxon>Pseudomonadota</taxon>
        <taxon>Alphaproteobacteria</taxon>
        <taxon>Sphingomonadales</taxon>
        <taxon>Erythrobacteraceae</taxon>
        <taxon>Aurantiacibacter</taxon>
    </lineage>
</organism>
<dbReference type="InterPro" id="IPR001387">
    <property type="entry name" value="Cro/C1-type_HTH"/>
</dbReference>
<protein>
    <submittedName>
        <fullName evidence="3">HigA family addiction module antidote protein</fullName>
    </submittedName>
</protein>
<dbReference type="Pfam" id="PF01381">
    <property type="entry name" value="HTH_3"/>
    <property type="match status" value="1"/>
</dbReference>
<proteinExistence type="predicted"/>
<accession>A0ABS0N572</accession>
<keyword evidence="4" id="KW-1185">Reference proteome</keyword>
<comment type="caution">
    <text evidence="3">The sequence shown here is derived from an EMBL/GenBank/DDBJ whole genome shotgun (WGS) entry which is preliminary data.</text>
</comment>
<dbReference type="InterPro" id="IPR010982">
    <property type="entry name" value="Lambda_DNA-bd_dom_sf"/>
</dbReference>
<dbReference type="EMBL" id="JAEANY010000003">
    <property type="protein sequence ID" value="MBH5322943.1"/>
    <property type="molecule type" value="Genomic_DNA"/>
</dbReference>
<dbReference type="RefSeq" id="WP_197921667.1">
    <property type="nucleotide sequence ID" value="NZ_CAWPTA010000008.1"/>
</dbReference>
<dbReference type="PANTHER" id="PTHR36924:SF1">
    <property type="entry name" value="ANTITOXIN HIGA-1"/>
    <property type="match status" value="1"/>
</dbReference>
<dbReference type="SMART" id="SM00530">
    <property type="entry name" value="HTH_XRE"/>
    <property type="match status" value="1"/>
</dbReference>
<dbReference type="Proteomes" id="UP000602442">
    <property type="component" value="Unassembled WGS sequence"/>
</dbReference>
<name>A0ABS0N572_9SPHN</name>
<dbReference type="NCBIfam" id="TIGR02607">
    <property type="entry name" value="antidote_HigA"/>
    <property type="match status" value="1"/>
</dbReference>
<evidence type="ECO:0000313" key="3">
    <source>
        <dbReference type="EMBL" id="MBH5322943.1"/>
    </source>
</evidence>
<evidence type="ECO:0000256" key="1">
    <source>
        <dbReference type="ARBA" id="ARBA00023125"/>
    </source>
</evidence>